<comment type="caution">
    <text evidence="5">The sequence shown here is derived from an EMBL/GenBank/DDBJ whole genome shotgun (WGS) entry which is preliminary data.</text>
</comment>
<evidence type="ECO:0000259" key="4">
    <source>
        <dbReference type="Pfam" id="PF20254"/>
    </source>
</evidence>
<feature type="domain" description="N,N-dimethylformamidase beta subunit-like C-terminal" evidence="4">
    <location>
        <begin position="78"/>
        <end position="494"/>
    </location>
</feature>
<protein>
    <submittedName>
        <fullName evidence="5">Methionine-rich copper-binding protein CopC</fullName>
    </submittedName>
</protein>
<dbReference type="InterPro" id="IPR032812">
    <property type="entry name" value="SbsA_Ig"/>
</dbReference>
<dbReference type="Pfam" id="PF13205">
    <property type="entry name" value="Big_5"/>
    <property type="match status" value="2"/>
</dbReference>
<evidence type="ECO:0000313" key="6">
    <source>
        <dbReference type="Proteomes" id="UP000588112"/>
    </source>
</evidence>
<dbReference type="Pfam" id="PF20254">
    <property type="entry name" value="DMFA2_C"/>
    <property type="match status" value="1"/>
</dbReference>
<gene>
    <name evidence="5" type="ORF">BJ981_001076</name>
</gene>
<feature type="domain" description="DUF4082" evidence="3">
    <location>
        <begin position="1180"/>
        <end position="1327"/>
    </location>
</feature>
<evidence type="ECO:0000256" key="1">
    <source>
        <dbReference type="ARBA" id="ARBA00022729"/>
    </source>
</evidence>
<organism evidence="5 6">
    <name type="scientific">Sphaerisporangium krabiense</name>
    <dbReference type="NCBI Taxonomy" id="763782"/>
    <lineage>
        <taxon>Bacteria</taxon>
        <taxon>Bacillati</taxon>
        <taxon>Actinomycetota</taxon>
        <taxon>Actinomycetes</taxon>
        <taxon>Streptosporangiales</taxon>
        <taxon>Streptosporangiaceae</taxon>
        <taxon>Sphaerisporangium</taxon>
    </lineage>
</organism>
<dbReference type="SUPFAM" id="SSF81296">
    <property type="entry name" value="E set domains"/>
    <property type="match status" value="1"/>
</dbReference>
<accession>A0A7W8Z0U2</accession>
<feature type="domain" description="SbsA Ig-like" evidence="2">
    <location>
        <begin position="794"/>
        <end position="894"/>
    </location>
</feature>
<dbReference type="Gene3D" id="2.60.40.1220">
    <property type="match status" value="2"/>
</dbReference>
<dbReference type="InterPro" id="IPR046540">
    <property type="entry name" value="DMFA2_C"/>
</dbReference>
<feature type="domain" description="SbsA Ig-like" evidence="2">
    <location>
        <begin position="1065"/>
        <end position="1165"/>
    </location>
</feature>
<keyword evidence="6" id="KW-1185">Reference proteome</keyword>
<reference evidence="5 6" key="1">
    <citation type="submission" date="2020-08" db="EMBL/GenBank/DDBJ databases">
        <title>Sequencing the genomes of 1000 actinobacteria strains.</title>
        <authorList>
            <person name="Klenk H.-P."/>
        </authorList>
    </citation>
    <scope>NUCLEOTIDE SEQUENCE [LARGE SCALE GENOMIC DNA]</scope>
    <source>
        <strain evidence="5 6">DSM 45790</strain>
    </source>
</reference>
<proteinExistence type="predicted"/>
<name>A0A7W8Z0U2_9ACTN</name>
<dbReference type="GO" id="GO:0005975">
    <property type="term" value="P:carbohydrate metabolic process"/>
    <property type="evidence" value="ECO:0007669"/>
    <property type="project" value="UniProtKB-ARBA"/>
</dbReference>
<dbReference type="EMBL" id="JACHBR010000001">
    <property type="protein sequence ID" value="MBB5625377.1"/>
    <property type="molecule type" value="Genomic_DNA"/>
</dbReference>
<dbReference type="Pfam" id="PF13313">
    <property type="entry name" value="DUF4082"/>
    <property type="match status" value="3"/>
</dbReference>
<dbReference type="InterPro" id="IPR014755">
    <property type="entry name" value="Cu-Rt/internalin_Ig-like"/>
</dbReference>
<feature type="domain" description="DUF4082" evidence="3">
    <location>
        <begin position="912"/>
        <end position="1056"/>
    </location>
</feature>
<dbReference type="Pfam" id="PF17957">
    <property type="entry name" value="Big_7"/>
    <property type="match status" value="1"/>
</dbReference>
<dbReference type="InterPro" id="IPR014756">
    <property type="entry name" value="Ig_E-set"/>
</dbReference>
<dbReference type="RefSeq" id="WP_184608620.1">
    <property type="nucleotide sequence ID" value="NZ_BOOS01000032.1"/>
</dbReference>
<dbReference type="InterPro" id="IPR025141">
    <property type="entry name" value="DUF4082"/>
</dbReference>
<dbReference type="Gene3D" id="2.60.40.10">
    <property type="entry name" value="Immunoglobulins"/>
    <property type="match status" value="1"/>
</dbReference>
<evidence type="ECO:0000259" key="3">
    <source>
        <dbReference type="Pfam" id="PF13313"/>
    </source>
</evidence>
<sequence length="1335" mass="141175">MAALLSAPAAPAQAMALCNPGSAGENKITCENLNTGTDKNVWDTNPHGTVEGYGDQMSVNLGQTINFKVRSTALNLQIDIYRMGYYQGKGARFITSVPATTSVSRNQPGCPENTTTGEVACNWGNVANWTVPSTAVSGIYFAHVIRTDTNDDTHIVFVVRDDASTADLLFRTSDSTWQAYNSWGDIPATEDNPYKVKNSLYRGDSVAAPGRAVKVSYNRPFNTRESTPWGRDFVFANEYPMVRWLEANGYDVTYQSSLDAARAPSALLNHKTLMSVGHDEYWSGEERTAFENARDHGVNLAFFSGNEVYWKTRWENSYRTLVSYKETHANAKIDPMPKVWTGTWRDTRFSKPNLPDDVAADGGRPENSLTGTLFTVNCTVKNDGCPAIPLTVPAADGKMRFWRGTSVANQVSGSQSIPGLVGYEWDEDIDNGVRPGGLVPLSTTTAVADEVLIDYGTNVAQKSATHRMTMYRAESGALVFGAGTVQWTWGLDDEHDSYSENGFADGRIKQATVNLFADMGVQPKSLQSGSLATKSTDTTAPTVTLTAPVANATLNNGATVTVSGTAADVGGQVGGVEVSTDGGTTWHPATGRTAWTYSWKVTGVGATTIKVRAGDDSGNIGAEASRNVTVECPCSLFPSSAVPKNPAENDSSPLEAGVRFTSSTNGYLTGIKFYKGTGNTGTHTGTLWSDTGDVLATGQFKNETATGWQKLTFDSPVYITANTPYVASYFAPNGHYAADSDFFRYEKLVNEPLTAPKTIETAPNGVYRSGEGFPTQTFNGGNYYVDVVFTVKDVYPPAATSVTPVPGSSSVPTTVQPKITFGEPIKTGTATFTLKDQTQASVAGNVSLDATRKTLTFVPTAPLAAGEKFTVTVSGAEDDAGNVMATPYTFTFTTAKAFAAGVCPCSVWPDVTVPAEPSVNDSAGVEVGVKFQTTSDGFIEGIRFYKGPGNTGTHTGTLWSGTGQELTTATFTDESTQGWQEVYFGTPWPVTKDTTYVASYHAPNGHYSATGNGLASQVNATPLRVLASSSSGGNGVYKYGARSFPTSSWGATNYWVDVMFTKLADTTAPYITGKSPDHGGTGVATGTAVAATFSEAIAANTAQITVKNAANQTVAGTRALNEARTMLTFTPDAALAQSTTYTVSVTGAKDDDGNTMTATSWSFTTGGAASCPCSIFASNAVPNNPADGDTSAVELGVKFTAEMDGKVTGVRFYKGAGNTGTHVGNLWSATGTPLANGTFQNETATGWQTLIFDQPVDIVAGQVYVASYLAPNGHYSGDGGFFNSGPYDNSPLHAVANGGPAGGNGVYRYGETSGFPASSYNGANYWVDVLFTPAS</sequence>
<feature type="domain" description="DUF4082" evidence="3">
    <location>
        <begin position="641"/>
        <end position="785"/>
    </location>
</feature>
<dbReference type="Proteomes" id="UP000588112">
    <property type="component" value="Unassembled WGS sequence"/>
</dbReference>
<keyword evidence="1" id="KW-0732">Signal</keyword>
<evidence type="ECO:0000259" key="2">
    <source>
        <dbReference type="Pfam" id="PF13205"/>
    </source>
</evidence>
<dbReference type="InterPro" id="IPR013783">
    <property type="entry name" value="Ig-like_fold"/>
</dbReference>
<evidence type="ECO:0000313" key="5">
    <source>
        <dbReference type="EMBL" id="MBB5625377.1"/>
    </source>
</evidence>